<dbReference type="InterPro" id="IPR018617">
    <property type="entry name" value="Ima1_N"/>
</dbReference>
<organism evidence="10 11">
    <name type="scientific">Drosophila willistoni</name>
    <name type="common">Fruit fly</name>
    <dbReference type="NCBI Taxonomy" id="7260"/>
    <lineage>
        <taxon>Eukaryota</taxon>
        <taxon>Metazoa</taxon>
        <taxon>Ecdysozoa</taxon>
        <taxon>Arthropoda</taxon>
        <taxon>Hexapoda</taxon>
        <taxon>Insecta</taxon>
        <taxon>Pterygota</taxon>
        <taxon>Neoptera</taxon>
        <taxon>Endopterygota</taxon>
        <taxon>Diptera</taxon>
        <taxon>Brachycera</taxon>
        <taxon>Muscomorpha</taxon>
        <taxon>Ephydroidea</taxon>
        <taxon>Drosophilidae</taxon>
        <taxon>Drosophila</taxon>
        <taxon>Sophophora</taxon>
    </lineage>
</organism>
<feature type="region of interest" description="Disordered" evidence="7">
    <location>
        <begin position="592"/>
        <end position="628"/>
    </location>
</feature>
<gene>
    <name evidence="10" type="primary">Dwil\GK16850</name>
    <name evidence="10" type="ORF">Dwil_GK16850</name>
</gene>
<dbReference type="PANTHER" id="PTHR28646:SF1">
    <property type="entry name" value="TRANSMEMBRANE PROTEIN 201"/>
    <property type="match status" value="1"/>
</dbReference>
<dbReference type="GO" id="GO:0005637">
    <property type="term" value="C:nuclear inner membrane"/>
    <property type="evidence" value="ECO:0007669"/>
    <property type="project" value="UniProtKB-SubCell"/>
</dbReference>
<dbReference type="KEGG" id="dwi:6653091"/>
<evidence type="ECO:0000256" key="5">
    <source>
        <dbReference type="ARBA" id="ARBA00023136"/>
    </source>
</evidence>
<dbReference type="OrthoDB" id="5966927at2759"/>
<dbReference type="STRING" id="7260.B4NPY7"/>
<evidence type="ECO:0000259" key="9">
    <source>
        <dbReference type="Pfam" id="PF09779"/>
    </source>
</evidence>
<sequence>MIHNILLTLTATAVPILALIFVAGLFTYKLYIYIRRRYNATVNCWFCNENSRVPYEERNSFTCPYCEQYNGFTKDGDYNRDMFMQRDTSKCSNNSSSSKSVYYTSTAAATAGAVPSASAAPPLTNGLCDQCNEAQRLKVEKLAQFEPKHESRFEQELAVYRNQLEEQFRLCSSCERHVDRVLHEKKKMVLGSKFLNFIIKGAALLKQPHFNRLARVRQQVKLQRYQFLIVVFSICNVVALVCGLPIAQREQFNAVLGQHLASPVFFFYSHVLTLVRVVGTILEDQPSVAKLLLYGRTFGKLILYSVGLSQLQVQHATLASCYTDLYPYAILILSFLHNVSDGLKFTRFTLLLLLWSVYAKGSTLLHFETGGTVFNLMGSILTLLLLFSKRKNLFSKASILNDESARDSFHRLCADECISDEETISMLSQQLNCSAGSNSSTGGMTSLMSTSGGNDSLRQRSLNCASSRAPSVLSLNSLHLSSQTNGLGGLRRPQPTTSYAAGCVDQLGGWRSNYAHSTDPYINNQWPPRHQHQQPMLGANPLLSSRNPAAPSTYRSVEKLLMPPRLLGISKNINHGGGHDVNAWLAASSNQELQNDPTSSAGLLQTSLSRTSSQSSGFESQPRPESQANSYAFASAPAPSLYMSSHDYGWQKNVPPAPDHFIAPLSVATPLASPLPQPPTTLPASSVYSHPMEPMDVQFGSNRPHLQPGDLLRKWVESTSRLTPQRN</sequence>
<keyword evidence="6" id="KW-0539">Nucleus</keyword>
<reference evidence="10 11" key="1">
    <citation type="journal article" date="2007" name="Nature">
        <title>Evolution of genes and genomes on the Drosophila phylogeny.</title>
        <authorList>
            <consortium name="Drosophila 12 Genomes Consortium"/>
            <person name="Clark A.G."/>
            <person name="Eisen M.B."/>
            <person name="Smith D.R."/>
            <person name="Bergman C.M."/>
            <person name="Oliver B."/>
            <person name="Markow T.A."/>
            <person name="Kaufman T.C."/>
            <person name="Kellis M."/>
            <person name="Gelbart W."/>
            <person name="Iyer V.N."/>
            <person name="Pollard D.A."/>
            <person name="Sackton T.B."/>
            <person name="Larracuente A.M."/>
            <person name="Singh N.D."/>
            <person name="Abad J.P."/>
            <person name="Abt D.N."/>
            <person name="Adryan B."/>
            <person name="Aguade M."/>
            <person name="Akashi H."/>
            <person name="Anderson W.W."/>
            <person name="Aquadro C.F."/>
            <person name="Ardell D.H."/>
            <person name="Arguello R."/>
            <person name="Artieri C.G."/>
            <person name="Barbash D.A."/>
            <person name="Barker D."/>
            <person name="Barsanti P."/>
            <person name="Batterham P."/>
            <person name="Batzoglou S."/>
            <person name="Begun D."/>
            <person name="Bhutkar A."/>
            <person name="Blanco E."/>
            <person name="Bosak S.A."/>
            <person name="Bradley R.K."/>
            <person name="Brand A.D."/>
            <person name="Brent M.R."/>
            <person name="Brooks A.N."/>
            <person name="Brown R.H."/>
            <person name="Butlin R.K."/>
            <person name="Caggese C."/>
            <person name="Calvi B.R."/>
            <person name="Bernardo de Carvalho A."/>
            <person name="Caspi A."/>
            <person name="Castrezana S."/>
            <person name="Celniker S.E."/>
            <person name="Chang J.L."/>
            <person name="Chapple C."/>
            <person name="Chatterji S."/>
            <person name="Chinwalla A."/>
            <person name="Civetta A."/>
            <person name="Clifton S.W."/>
            <person name="Comeron J.M."/>
            <person name="Costello J.C."/>
            <person name="Coyne J.A."/>
            <person name="Daub J."/>
            <person name="David R.G."/>
            <person name="Delcher A.L."/>
            <person name="Delehaunty K."/>
            <person name="Do C.B."/>
            <person name="Ebling H."/>
            <person name="Edwards K."/>
            <person name="Eickbush T."/>
            <person name="Evans J.D."/>
            <person name="Filipski A."/>
            <person name="Findeiss S."/>
            <person name="Freyhult E."/>
            <person name="Fulton L."/>
            <person name="Fulton R."/>
            <person name="Garcia A.C."/>
            <person name="Gardiner A."/>
            <person name="Garfield D.A."/>
            <person name="Garvin B.E."/>
            <person name="Gibson G."/>
            <person name="Gilbert D."/>
            <person name="Gnerre S."/>
            <person name="Godfrey J."/>
            <person name="Good R."/>
            <person name="Gotea V."/>
            <person name="Gravely B."/>
            <person name="Greenberg A.J."/>
            <person name="Griffiths-Jones S."/>
            <person name="Gross S."/>
            <person name="Guigo R."/>
            <person name="Gustafson E.A."/>
            <person name="Haerty W."/>
            <person name="Hahn M.W."/>
            <person name="Halligan D.L."/>
            <person name="Halpern A.L."/>
            <person name="Halter G.M."/>
            <person name="Han M.V."/>
            <person name="Heger A."/>
            <person name="Hillier L."/>
            <person name="Hinrichs A.S."/>
            <person name="Holmes I."/>
            <person name="Hoskins R.A."/>
            <person name="Hubisz M.J."/>
            <person name="Hultmark D."/>
            <person name="Huntley M.A."/>
            <person name="Jaffe D.B."/>
            <person name="Jagadeeshan S."/>
            <person name="Jeck W.R."/>
            <person name="Johnson J."/>
            <person name="Jones C.D."/>
            <person name="Jordan W.C."/>
            <person name="Karpen G.H."/>
            <person name="Kataoka E."/>
            <person name="Keightley P.D."/>
            <person name="Kheradpour P."/>
            <person name="Kirkness E.F."/>
            <person name="Koerich L.B."/>
            <person name="Kristiansen K."/>
            <person name="Kudrna D."/>
            <person name="Kulathinal R.J."/>
            <person name="Kumar S."/>
            <person name="Kwok R."/>
            <person name="Lander E."/>
            <person name="Langley C.H."/>
            <person name="Lapoint R."/>
            <person name="Lazzaro B.P."/>
            <person name="Lee S.J."/>
            <person name="Levesque L."/>
            <person name="Li R."/>
            <person name="Lin C.F."/>
            <person name="Lin M.F."/>
            <person name="Lindblad-Toh K."/>
            <person name="Llopart A."/>
            <person name="Long M."/>
            <person name="Low L."/>
            <person name="Lozovsky E."/>
            <person name="Lu J."/>
            <person name="Luo M."/>
            <person name="Machado C.A."/>
            <person name="Makalowski W."/>
            <person name="Marzo M."/>
            <person name="Matsuda M."/>
            <person name="Matzkin L."/>
            <person name="McAllister B."/>
            <person name="McBride C.S."/>
            <person name="McKernan B."/>
            <person name="McKernan K."/>
            <person name="Mendez-Lago M."/>
            <person name="Minx P."/>
            <person name="Mollenhauer M.U."/>
            <person name="Montooth K."/>
            <person name="Mount S.M."/>
            <person name="Mu X."/>
            <person name="Myers E."/>
            <person name="Negre B."/>
            <person name="Newfeld S."/>
            <person name="Nielsen R."/>
            <person name="Noor M.A."/>
            <person name="O'Grady P."/>
            <person name="Pachter L."/>
            <person name="Papaceit M."/>
            <person name="Parisi M.J."/>
            <person name="Parisi M."/>
            <person name="Parts L."/>
            <person name="Pedersen J.S."/>
            <person name="Pesole G."/>
            <person name="Phillippy A.M."/>
            <person name="Ponting C.P."/>
            <person name="Pop M."/>
            <person name="Porcelli D."/>
            <person name="Powell J.R."/>
            <person name="Prohaska S."/>
            <person name="Pruitt K."/>
            <person name="Puig M."/>
            <person name="Quesneville H."/>
            <person name="Ram K.R."/>
            <person name="Rand D."/>
            <person name="Rasmussen M.D."/>
            <person name="Reed L.K."/>
            <person name="Reenan R."/>
            <person name="Reily A."/>
            <person name="Remington K.A."/>
            <person name="Rieger T.T."/>
            <person name="Ritchie M.G."/>
            <person name="Robin C."/>
            <person name="Rogers Y.H."/>
            <person name="Rohde C."/>
            <person name="Rozas J."/>
            <person name="Rubenfield M.J."/>
            <person name="Ruiz A."/>
            <person name="Russo S."/>
            <person name="Salzberg S.L."/>
            <person name="Sanchez-Gracia A."/>
            <person name="Saranga D.J."/>
            <person name="Sato H."/>
            <person name="Schaeffer S.W."/>
            <person name="Schatz M.C."/>
            <person name="Schlenke T."/>
            <person name="Schwartz R."/>
            <person name="Segarra C."/>
            <person name="Singh R.S."/>
            <person name="Sirot L."/>
            <person name="Sirota M."/>
            <person name="Sisneros N.B."/>
            <person name="Smith C.D."/>
            <person name="Smith T.F."/>
            <person name="Spieth J."/>
            <person name="Stage D.E."/>
            <person name="Stark A."/>
            <person name="Stephan W."/>
            <person name="Strausberg R.L."/>
            <person name="Strempel S."/>
            <person name="Sturgill D."/>
            <person name="Sutton G."/>
            <person name="Sutton G.G."/>
            <person name="Tao W."/>
            <person name="Teichmann S."/>
            <person name="Tobari Y.N."/>
            <person name="Tomimura Y."/>
            <person name="Tsolas J.M."/>
            <person name="Valente V.L."/>
            <person name="Venter E."/>
            <person name="Venter J.C."/>
            <person name="Vicario S."/>
            <person name="Vieira F.G."/>
            <person name="Vilella A.J."/>
            <person name="Villasante A."/>
            <person name="Walenz B."/>
            <person name="Wang J."/>
            <person name="Wasserman M."/>
            <person name="Watts T."/>
            <person name="Wilson D."/>
            <person name="Wilson R.K."/>
            <person name="Wing R.A."/>
            <person name="Wolfner M.F."/>
            <person name="Wong A."/>
            <person name="Wong G.K."/>
            <person name="Wu C.I."/>
            <person name="Wu G."/>
            <person name="Yamamoto D."/>
            <person name="Yang H.P."/>
            <person name="Yang S.P."/>
            <person name="Yorke J.A."/>
            <person name="Yoshida K."/>
            <person name="Zdobnov E."/>
            <person name="Zhang P."/>
            <person name="Zhang Y."/>
            <person name="Zimin A.V."/>
            <person name="Baldwin J."/>
            <person name="Abdouelleil A."/>
            <person name="Abdulkadir J."/>
            <person name="Abebe A."/>
            <person name="Abera B."/>
            <person name="Abreu J."/>
            <person name="Acer S.C."/>
            <person name="Aftuck L."/>
            <person name="Alexander A."/>
            <person name="An P."/>
            <person name="Anderson E."/>
            <person name="Anderson S."/>
            <person name="Arachi H."/>
            <person name="Azer M."/>
            <person name="Bachantsang P."/>
            <person name="Barry A."/>
            <person name="Bayul T."/>
            <person name="Berlin A."/>
            <person name="Bessette D."/>
            <person name="Bloom T."/>
            <person name="Blye J."/>
            <person name="Boguslavskiy L."/>
            <person name="Bonnet C."/>
            <person name="Boukhgalter B."/>
            <person name="Bourzgui I."/>
            <person name="Brown A."/>
            <person name="Cahill P."/>
            <person name="Channer S."/>
            <person name="Cheshatsang Y."/>
            <person name="Chuda L."/>
            <person name="Citroen M."/>
            <person name="Collymore A."/>
            <person name="Cooke P."/>
            <person name="Costello M."/>
            <person name="D'Aco K."/>
            <person name="Daza R."/>
            <person name="De Haan G."/>
            <person name="DeGray S."/>
            <person name="DeMaso C."/>
            <person name="Dhargay N."/>
            <person name="Dooley K."/>
            <person name="Dooley E."/>
            <person name="Doricent M."/>
            <person name="Dorje P."/>
            <person name="Dorjee K."/>
            <person name="Dupes A."/>
            <person name="Elong R."/>
            <person name="Falk J."/>
            <person name="Farina A."/>
            <person name="Faro S."/>
            <person name="Ferguson D."/>
            <person name="Fisher S."/>
            <person name="Foley C.D."/>
            <person name="Franke A."/>
            <person name="Friedrich D."/>
            <person name="Gadbois L."/>
            <person name="Gearin G."/>
            <person name="Gearin C.R."/>
            <person name="Giannoukos G."/>
            <person name="Goode T."/>
            <person name="Graham J."/>
            <person name="Grandbois E."/>
            <person name="Grewal S."/>
            <person name="Gyaltsen K."/>
            <person name="Hafez N."/>
            <person name="Hagos B."/>
            <person name="Hall J."/>
            <person name="Henson C."/>
            <person name="Hollinger A."/>
            <person name="Honan T."/>
            <person name="Huard M.D."/>
            <person name="Hughes L."/>
            <person name="Hurhula B."/>
            <person name="Husby M.E."/>
            <person name="Kamat A."/>
            <person name="Kanga B."/>
            <person name="Kashin S."/>
            <person name="Khazanovich D."/>
            <person name="Kisner P."/>
            <person name="Lance K."/>
            <person name="Lara M."/>
            <person name="Lee W."/>
            <person name="Lennon N."/>
            <person name="Letendre F."/>
            <person name="LeVine R."/>
            <person name="Lipovsky A."/>
            <person name="Liu X."/>
            <person name="Liu J."/>
            <person name="Liu S."/>
            <person name="Lokyitsang T."/>
            <person name="Lokyitsang Y."/>
            <person name="Lubonja R."/>
            <person name="Lui A."/>
            <person name="MacDonald P."/>
            <person name="Magnisalis V."/>
            <person name="Maru K."/>
            <person name="Matthews C."/>
            <person name="McCusker W."/>
            <person name="McDonough S."/>
            <person name="Mehta T."/>
            <person name="Meldrim J."/>
            <person name="Meneus L."/>
            <person name="Mihai O."/>
            <person name="Mihalev A."/>
            <person name="Mihova T."/>
            <person name="Mittelman R."/>
            <person name="Mlenga V."/>
            <person name="Montmayeur A."/>
            <person name="Mulrain L."/>
            <person name="Navidi A."/>
            <person name="Naylor J."/>
            <person name="Negash T."/>
            <person name="Nguyen T."/>
            <person name="Nguyen N."/>
            <person name="Nicol R."/>
            <person name="Norbu C."/>
            <person name="Norbu N."/>
            <person name="Novod N."/>
            <person name="O'Neill B."/>
            <person name="Osman S."/>
            <person name="Markiewicz E."/>
            <person name="Oyono O.L."/>
            <person name="Patti C."/>
            <person name="Phunkhang P."/>
            <person name="Pierre F."/>
            <person name="Priest M."/>
            <person name="Raghuraman S."/>
            <person name="Rege F."/>
            <person name="Reyes R."/>
            <person name="Rise C."/>
            <person name="Rogov P."/>
            <person name="Ross K."/>
            <person name="Ryan E."/>
            <person name="Settipalli S."/>
            <person name="Shea T."/>
            <person name="Sherpa N."/>
            <person name="Shi L."/>
            <person name="Shih D."/>
            <person name="Sparrow T."/>
            <person name="Spaulding J."/>
            <person name="Stalker J."/>
            <person name="Stange-Thomann N."/>
            <person name="Stavropoulos S."/>
            <person name="Stone C."/>
            <person name="Strader C."/>
            <person name="Tesfaye S."/>
            <person name="Thomson T."/>
            <person name="Thoulutsang Y."/>
            <person name="Thoulutsang D."/>
            <person name="Topham K."/>
            <person name="Topping I."/>
            <person name="Tsamla T."/>
            <person name="Vassiliev H."/>
            <person name="Vo A."/>
            <person name="Wangchuk T."/>
            <person name="Wangdi T."/>
            <person name="Weiand M."/>
            <person name="Wilkinson J."/>
            <person name="Wilson A."/>
            <person name="Yadav S."/>
            <person name="Young G."/>
            <person name="Yu Q."/>
            <person name="Zembek L."/>
            <person name="Zhong D."/>
            <person name="Zimmer A."/>
            <person name="Zwirko Z."/>
            <person name="Jaffe D.B."/>
            <person name="Alvarez P."/>
            <person name="Brockman W."/>
            <person name="Butler J."/>
            <person name="Chin C."/>
            <person name="Gnerre S."/>
            <person name="Grabherr M."/>
            <person name="Kleber M."/>
            <person name="Mauceli E."/>
            <person name="MacCallum I."/>
        </authorList>
    </citation>
    <scope>NUCLEOTIDE SEQUENCE [LARGE SCALE GENOMIC DNA]</scope>
    <source>
        <strain evidence="11">Tucson 14030-0811.24</strain>
    </source>
</reference>
<dbReference type="GO" id="GO:0030473">
    <property type="term" value="P:nuclear migration along microtubule"/>
    <property type="evidence" value="ECO:0007669"/>
    <property type="project" value="TreeGrafter"/>
</dbReference>
<dbReference type="OMA" id="QPHFNRL"/>
<dbReference type="EMBL" id="CH964291">
    <property type="protein sequence ID" value="EDW86212.1"/>
    <property type="molecule type" value="Genomic_DNA"/>
</dbReference>
<evidence type="ECO:0000256" key="4">
    <source>
        <dbReference type="ARBA" id="ARBA00022989"/>
    </source>
</evidence>
<feature type="compositionally biased region" description="Polar residues" evidence="7">
    <location>
        <begin position="617"/>
        <end position="628"/>
    </location>
</feature>
<comment type="subcellular location">
    <subcellularLocation>
        <location evidence="1">Nucleus inner membrane</location>
        <topology evidence="1">Multi-pass membrane protein</topology>
    </subcellularLocation>
</comment>
<evidence type="ECO:0000256" key="8">
    <source>
        <dbReference type="SAM" id="Phobius"/>
    </source>
</evidence>
<accession>B4NPY7</accession>
<feature type="transmembrane region" description="Helical" evidence="8">
    <location>
        <begin position="260"/>
        <end position="279"/>
    </location>
</feature>
<feature type="transmembrane region" description="Helical" evidence="8">
    <location>
        <begin position="373"/>
        <end position="388"/>
    </location>
</feature>
<evidence type="ECO:0000313" key="10">
    <source>
        <dbReference type="EMBL" id="EDW86212.1"/>
    </source>
</evidence>
<dbReference type="GO" id="GO:0005521">
    <property type="term" value="F:lamin binding"/>
    <property type="evidence" value="ECO:0007669"/>
    <property type="project" value="TreeGrafter"/>
</dbReference>
<evidence type="ECO:0000256" key="3">
    <source>
        <dbReference type="ARBA" id="ARBA00022692"/>
    </source>
</evidence>
<keyword evidence="11" id="KW-1185">Reference proteome</keyword>
<feature type="transmembrane region" description="Helical" evidence="8">
    <location>
        <begin position="225"/>
        <end position="248"/>
    </location>
</feature>
<evidence type="ECO:0000313" key="11">
    <source>
        <dbReference type="Proteomes" id="UP000007798"/>
    </source>
</evidence>
<dbReference type="Pfam" id="PF09779">
    <property type="entry name" value="Ima1_N"/>
    <property type="match status" value="1"/>
</dbReference>
<feature type="compositionally biased region" description="Polar residues" evidence="7">
    <location>
        <begin position="592"/>
        <end position="602"/>
    </location>
</feature>
<dbReference type="InParanoid" id="B4NPY7"/>
<proteinExistence type="inferred from homology"/>
<keyword evidence="5 8" id="KW-0472">Membrane</keyword>
<dbReference type="FunCoup" id="B4NPY7">
    <property type="interactions" value="36"/>
</dbReference>
<evidence type="ECO:0000256" key="6">
    <source>
        <dbReference type="ARBA" id="ARBA00023242"/>
    </source>
</evidence>
<dbReference type="InterPro" id="IPR040041">
    <property type="entry name" value="TMEM201"/>
</dbReference>
<feature type="domain" description="Ima1 N-terminal" evidence="9">
    <location>
        <begin position="42"/>
        <end position="178"/>
    </location>
</feature>
<dbReference type="GO" id="GO:0051015">
    <property type="term" value="F:actin filament binding"/>
    <property type="evidence" value="ECO:0007669"/>
    <property type="project" value="TreeGrafter"/>
</dbReference>
<evidence type="ECO:0000256" key="1">
    <source>
        <dbReference type="ARBA" id="ARBA00004473"/>
    </source>
</evidence>
<dbReference type="HOGENOM" id="CLU_398103_0_0_1"/>
<feature type="transmembrane region" description="Helical" evidence="8">
    <location>
        <begin position="6"/>
        <end position="28"/>
    </location>
</feature>
<dbReference type="Proteomes" id="UP000007798">
    <property type="component" value="Unassembled WGS sequence"/>
</dbReference>
<feature type="compositionally biased region" description="Low complexity" evidence="7">
    <location>
        <begin position="603"/>
        <end position="616"/>
    </location>
</feature>
<keyword evidence="3 8" id="KW-0812">Transmembrane</keyword>
<dbReference type="eggNOG" id="KOG4623">
    <property type="taxonomic scope" value="Eukaryota"/>
</dbReference>
<dbReference type="PANTHER" id="PTHR28646">
    <property type="entry name" value="TRANSMEMBRANE PROTEIN 201"/>
    <property type="match status" value="1"/>
</dbReference>
<evidence type="ECO:0000256" key="7">
    <source>
        <dbReference type="SAM" id="MobiDB-lite"/>
    </source>
</evidence>
<evidence type="ECO:0000256" key="2">
    <source>
        <dbReference type="ARBA" id="ARBA00007600"/>
    </source>
</evidence>
<dbReference type="PhylomeDB" id="B4NPY7"/>
<name>B4NPY7_DROWI</name>
<dbReference type="AlphaFoldDB" id="B4NPY7"/>
<comment type="similarity">
    <text evidence="2">Belongs to the TMEM201 family.</text>
</comment>
<feature type="transmembrane region" description="Helical" evidence="8">
    <location>
        <begin position="291"/>
        <end position="311"/>
    </location>
</feature>
<protein>
    <recommendedName>
        <fullName evidence="9">Ima1 N-terminal domain-containing protein</fullName>
    </recommendedName>
</protein>
<keyword evidence="4 8" id="KW-1133">Transmembrane helix</keyword>